<feature type="transmembrane region" description="Helical" evidence="8">
    <location>
        <begin position="69"/>
        <end position="89"/>
    </location>
</feature>
<comment type="caution">
    <text evidence="9">The sequence shown here is derived from an EMBL/GenBank/DDBJ whole genome shotgun (WGS) entry which is preliminary data.</text>
</comment>
<feature type="transmembrane region" description="Helical" evidence="8">
    <location>
        <begin position="101"/>
        <end position="122"/>
    </location>
</feature>
<feature type="transmembrane region" description="Helical" evidence="8">
    <location>
        <begin position="205"/>
        <end position="224"/>
    </location>
</feature>
<comment type="subcellular location">
    <subcellularLocation>
        <location evidence="1">Cell membrane</location>
        <topology evidence="1">Multi-pass membrane protein</topology>
    </subcellularLocation>
</comment>
<dbReference type="SUPFAM" id="SSF81345">
    <property type="entry name" value="ABC transporter involved in vitamin B12 uptake, BtuC"/>
    <property type="match status" value="1"/>
</dbReference>
<feature type="transmembrane region" description="Helical" evidence="8">
    <location>
        <begin position="320"/>
        <end position="340"/>
    </location>
</feature>
<evidence type="ECO:0000313" key="9">
    <source>
        <dbReference type="EMBL" id="MBB6730499.1"/>
    </source>
</evidence>
<dbReference type="InterPro" id="IPR000522">
    <property type="entry name" value="ABC_transptr_permease_BtuC"/>
</dbReference>
<evidence type="ECO:0000256" key="8">
    <source>
        <dbReference type="SAM" id="Phobius"/>
    </source>
</evidence>
<reference evidence="9 10" key="1">
    <citation type="submission" date="2020-08" db="EMBL/GenBank/DDBJ databases">
        <title>Cohnella phylogeny.</title>
        <authorList>
            <person name="Dunlap C."/>
        </authorList>
    </citation>
    <scope>NUCLEOTIDE SEQUENCE [LARGE SCALE GENOMIC DNA]</scope>
    <source>
        <strain evidence="9 10">CBP 2801</strain>
    </source>
</reference>
<feature type="transmembrane region" description="Helical" evidence="8">
    <location>
        <begin position="20"/>
        <end position="40"/>
    </location>
</feature>
<accession>A0A7X0SKI5</accession>
<evidence type="ECO:0000256" key="4">
    <source>
        <dbReference type="ARBA" id="ARBA00022475"/>
    </source>
</evidence>
<gene>
    <name evidence="9" type="ORF">H7C18_06250</name>
</gene>
<dbReference type="RefSeq" id="WP_185128159.1">
    <property type="nucleotide sequence ID" value="NZ_JACJVO010000007.1"/>
</dbReference>
<evidence type="ECO:0000256" key="3">
    <source>
        <dbReference type="ARBA" id="ARBA00022448"/>
    </source>
</evidence>
<dbReference type="Proteomes" id="UP000564644">
    <property type="component" value="Unassembled WGS sequence"/>
</dbReference>
<protein>
    <submittedName>
        <fullName evidence="9">Iron ABC transporter permease</fullName>
    </submittedName>
</protein>
<feature type="transmembrane region" description="Helical" evidence="8">
    <location>
        <begin position="162"/>
        <end position="185"/>
    </location>
</feature>
<evidence type="ECO:0000256" key="2">
    <source>
        <dbReference type="ARBA" id="ARBA00007935"/>
    </source>
</evidence>
<keyword evidence="4" id="KW-1003">Cell membrane</keyword>
<evidence type="ECO:0000256" key="1">
    <source>
        <dbReference type="ARBA" id="ARBA00004651"/>
    </source>
</evidence>
<evidence type="ECO:0000256" key="6">
    <source>
        <dbReference type="ARBA" id="ARBA00022989"/>
    </source>
</evidence>
<proteinExistence type="inferred from homology"/>
<keyword evidence="3" id="KW-0813">Transport</keyword>
<dbReference type="CDD" id="cd06550">
    <property type="entry name" value="TM_ABC_iron-siderophores_like"/>
    <property type="match status" value="1"/>
</dbReference>
<comment type="similarity">
    <text evidence="2">Belongs to the binding-protein-dependent transport system permease family. FecCD subfamily.</text>
</comment>
<dbReference type="InterPro" id="IPR037294">
    <property type="entry name" value="ABC_BtuC-like"/>
</dbReference>
<dbReference type="GO" id="GO:0033214">
    <property type="term" value="P:siderophore-iron import into cell"/>
    <property type="evidence" value="ECO:0007669"/>
    <property type="project" value="TreeGrafter"/>
</dbReference>
<evidence type="ECO:0000256" key="7">
    <source>
        <dbReference type="ARBA" id="ARBA00023136"/>
    </source>
</evidence>
<dbReference type="PANTHER" id="PTHR30472">
    <property type="entry name" value="FERRIC ENTEROBACTIN TRANSPORT SYSTEM PERMEASE PROTEIN"/>
    <property type="match status" value="1"/>
</dbReference>
<evidence type="ECO:0000256" key="5">
    <source>
        <dbReference type="ARBA" id="ARBA00022692"/>
    </source>
</evidence>
<feature type="transmembrane region" description="Helical" evidence="8">
    <location>
        <begin position="128"/>
        <end position="150"/>
    </location>
</feature>
<dbReference type="EMBL" id="JACJVO010000007">
    <property type="protein sequence ID" value="MBB6730499.1"/>
    <property type="molecule type" value="Genomic_DNA"/>
</dbReference>
<organism evidence="9 10">
    <name type="scientific">Cohnella zeiphila</name>
    <dbReference type="NCBI Taxonomy" id="2761120"/>
    <lineage>
        <taxon>Bacteria</taxon>
        <taxon>Bacillati</taxon>
        <taxon>Bacillota</taxon>
        <taxon>Bacilli</taxon>
        <taxon>Bacillales</taxon>
        <taxon>Paenibacillaceae</taxon>
        <taxon>Cohnella</taxon>
    </lineage>
</organism>
<dbReference type="AlphaFoldDB" id="A0A7X0SKI5"/>
<feature type="transmembrane region" description="Helical" evidence="8">
    <location>
        <begin position="251"/>
        <end position="278"/>
    </location>
</feature>
<dbReference type="Gene3D" id="1.10.3470.10">
    <property type="entry name" value="ABC transporter involved in vitamin B12 uptake, BtuC"/>
    <property type="match status" value="1"/>
</dbReference>
<dbReference type="PANTHER" id="PTHR30472:SF64">
    <property type="entry name" value="IRON(3+)-HYDROXAMATE IMPORT SYSTEM PERMEASE PROTEIN FHUG"/>
    <property type="match status" value="1"/>
</dbReference>
<keyword evidence="10" id="KW-1185">Reference proteome</keyword>
<dbReference type="FunFam" id="1.10.3470.10:FF:000001">
    <property type="entry name" value="Vitamin B12 ABC transporter permease BtuC"/>
    <property type="match status" value="1"/>
</dbReference>
<sequence>MERNLLRQSSRRRAARAWTWIGVLALLVIAVFIVSMNSGYTRLSPGEVFRTLFGGGNANQNLILFQFRLPRIVITVLLGAGLALSGCILQGITRNALADPGILGINSGAGLMVVLYVAFYPVTKLGSVFLLPCLALVGALATAALIYALARKRGEGLSPTRMVLVGIALASGISAAMIVLTIRLSPDQYQFVQTWLAGSIYGTNWKFVLALLPWLAVLIPYVLLKAKALNVLSLGDALATGLGARTERERLGLLAASVALAGACVAVGGGISFVGLIAPHLARQLVGSRHQVLIPAAALTGSLLVIAADTVSRSILQPSGVPTGIVVTVIGAPYFLYLLARTKSKA</sequence>
<feature type="transmembrane region" description="Helical" evidence="8">
    <location>
        <begin position="290"/>
        <end position="308"/>
    </location>
</feature>
<name>A0A7X0SKI5_9BACL</name>
<evidence type="ECO:0000313" key="10">
    <source>
        <dbReference type="Proteomes" id="UP000564644"/>
    </source>
</evidence>
<keyword evidence="7 8" id="KW-0472">Membrane</keyword>
<dbReference type="Pfam" id="PF01032">
    <property type="entry name" value="FecCD"/>
    <property type="match status" value="1"/>
</dbReference>
<dbReference type="GO" id="GO:0005886">
    <property type="term" value="C:plasma membrane"/>
    <property type="evidence" value="ECO:0007669"/>
    <property type="project" value="UniProtKB-SubCell"/>
</dbReference>
<keyword evidence="6 8" id="KW-1133">Transmembrane helix</keyword>
<keyword evidence="5 8" id="KW-0812">Transmembrane</keyword>
<dbReference type="GO" id="GO:0022857">
    <property type="term" value="F:transmembrane transporter activity"/>
    <property type="evidence" value="ECO:0007669"/>
    <property type="project" value="InterPro"/>
</dbReference>